<feature type="active site" description="Proton donor" evidence="1">
    <location>
        <position position="68"/>
    </location>
</feature>
<dbReference type="SUPFAM" id="SSF56300">
    <property type="entry name" value="Metallo-dependent phosphatases"/>
    <property type="match status" value="1"/>
</dbReference>
<reference evidence="3" key="2">
    <citation type="submission" date="2021-09" db="EMBL/GenBank/DDBJ databases">
        <authorList>
            <person name="Gilroy R."/>
        </authorList>
    </citation>
    <scope>NUCLEOTIDE SEQUENCE</scope>
    <source>
        <strain evidence="3">ChiGjej2B2-19336</strain>
    </source>
</reference>
<feature type="binding site" evidence="2">
    <location>
        <position position="8"/>
    </location>
    <ligand>
        <name>Fe cation</name>
        <dbReference type="ChEBI" id="CHEBI:24875"/>
        <label>1</label>
    </ligand>
</feature>
<dbReference type="EMBL" id="DYZA01000058">
    <property type="protein sequence ID" value="HJD96617.1"/>
    <property type="molecule type" value="Genomic_DNA"/>
</dbReference>
<evidence type="ECO:0000256" key="1">
    <source>
        <dbReference type="PIRSR" id="PIRSR004789-50"/>
    </source>
</evidence>
<dbReference type="PANTHER" id="PTHR36303">
    <property type="entry name" value="2',3'-CYCLIC-NUCLEOTIDE 2'-PHOSPHODIESTERASE"/>
    <property type="match status" value="1"/>
</dbReference>
<accession>A0A921DS63</accession>
<feature type="binding site" evidence="2">
    <location>
        <position position="40"/>
    </location>
    <ligand>
        <name>Fe cation</name>
        <dbReference type="ChEBI" id="CHEBI:24875"/>
        <label>1</label>
    </ligand>
</feature>
<dbReference type="InterPro" id="IPR029052">
    <property type="entry name" value="Metallo-depent_PP-like"/>
</dbReference>
<dbReference type="InterPro" id="IPR005235">
    <property type="entry name" value="YmdB-like"/>
</dbReference>
<feature type="binding site" evidence="2">
    <location>
        <position position="166"/>
    </location>
    <ligand>
        <name>Fe cation</name>
        <dbReference type="ChEBI" id="CHEBI:24875"/>
        <label>2</label>
    </ligand>
</feature>
<evidence type="ECO:0000313" key="3">
    <source>
        <dbReference type="EMBL" id="HJD96617.1"/>
    </source>
</evidence>
<feature type="binding site" evidence="2">
    <location>
        <position position="191"/>
    </location>
    <ligand>
        <name>Fe cation</name>
        <dbReference type="ChEBI" id="CHEBI:24875"/>
        <label>2</label>
    </ligand>
</feature>
<evidence type="ECO:0000256" key="2">
    <source>
        <dbReference type="PIRSR" id="PIRSR004789-51"/>
    </source>
</evidence>
<feature type="binding site" evidence="2">
    <location>
        <position position="39"/>
    </location>
    <ligand>
        <name>Fe cation</name>
        <dbReference type="ChEBI" id="CHEBI:24875"/>
        <label>1</label>
    </ligand>
</feature>
<protein>
    <submittedName>
        <fullName evidence="3">YmdB family metallophosphoesterase</fullName>
    </submittedName>
</protein>
<dbReference type="Gene3D" id="3.60.21.10">
    <property type="match status" value="1"/>
</dbReference>
<dbReference type="Proteomes" id="UP000698963">
    <property type="component" value="Unassembled WGS sequence"/>
</dbReference>
<dbReference type="PANTHER" id="PTHR36303:SF1">
    <property type="entry name" value="2',3'-CYCLIC-NUCLEOTIDE 2'-PHOSPHODIESTERASE"/>
    <property type="match status" value="1"/>
</dbReference>
<dbReference type="GO" id="GO:0046872">
    <property type="term" value="F:metal ion binding"/>
    <property type="evidence" value="ECO:0007669"/>
    <property type="project" value="UniProtKB-KW"/>
</dbReference>
<feature type="binding site" evidence="2">
    <location>
        <position position="39"/>
    </location>
    <ligand>
        <name>Fe cation</name>
        <dbReference type="ChEBI" id="CHEBI:24875"/>
        <label>2</label>
    </ligand>
</feature>
<dbReference type="RefSeq" id="WP_304121057.1">
    <property type="nucleotide sequence ID" value="NZ_DYZA01000058.1"/>
</dbReference>
<name>A0A921DS63_9BACT</name>
<dbReference type="GO" id="GO:0004113">
    <property type="term" value="F:2',3'-cyclic-nucleotide 3'-phosphodiesterase activity"/>
    <property type="evidence" value="ECO:0007669"/>
    <property type="project" value="TreeGrafter"/>
</dbReference>
<keyword evidence="2" id="KW-0479">Metal-binding</keyword>
<feature type="binding site" evidence="2">
    <location>
        <position position="67"/>
    </location>
    <ligand>
        <name>Fe cation</name>
        <dbReference type="ChEBI" id="CHEBI:24875"/>
        <label>2</label>
    </ligand>
</feature>
<organism evidence="3 4">
    <name type="scientific">Mailhella massiliensis</name>
    <dbReference type="NCBI Taxonomy" id="1903261"/>
    <lineage>
        <taxon>Bacteria</taxon>
        <taxon>Pseudomonadati</taxon>
        <taxon>Thermodesulfobacteriota</taxon>
        <taxon>Desulfovibrionia</taxon>
        <taxon>Desulfovibrionales</taxon>
        <taxon>Desulfovibrionaceae</taxon>
        <taxon>Mailhella</taxon>
    </lineage>
</organism>
<dbReference type="Pfam" id="PF13277">
    <property type="entry name" value="YmdB"/>
    <property type="match status" value="1"/>
</dbReference>
<comment type="caution">
    <text evidence="3">The sequence shown here is derived from an EMBL/GenBank/DDBJ whole genome shotgun (WGS) entry which is preliminary data.</text>
</comment>
<feature type="binding site" evidence="2">
    <location>
        <position position="193"/>
    </location>
    <ligand>
        <name>Fe cation</name>
        <dbReference type="ChEBI" id="CHEBI:24875"/>
        <label>1</label>
    </ligand>
</feature>
<sequence>MRILFLGDVVGKAGRLAVKDFLPELREEYRPDVVLANAENIAGGLGMTCDTLDELFSCGVDLVTAGNHVWRHREIFSRLEADRRVVRPVNYPEGSPGRGRLVHTLKDGRRLALFNALGTVFMEPLSCPFRAALSWLEGAPGLGIHAAGGTSGHELEGVLVRLVDFHAESTGEKKALGWALDGKVSAVLGTHTHVQTADAQILPKGTAYMSDLGMCGVEQSSLGMDADVAVARFLTRMPHAFKPARGPVSLNGAYLDIDDATGLAREIRAVRCRCPAASAGAPAEEG</sequence>
<dbReference type="AlphaFoldDB" id="A0A921DS63"/>
<evidence type="ECO:0000313" key="4">
    <source>
        <dbReference type="Proteomes" id="UP000698963"/>
    </source>
</evidence>
<gene>
    <name evidence="3" type="ORF">K8W16_03085</name>
</gene>
<dbReference type="PIRSF" id="PIRSF004789">
    <property type="entry name" value="DR1281"/>
    <property type="match status" value="1"/>
</dbReference>
<reference evidence="3" key="1">
    <citation type="journal article" date="2021" name="PeerJ">
        <title>Extensive microbial diversity within the chicken gut microbiome revealed by metagenomics and culture.</title>
        <authorList>
            <person name="Gilroy R."/>
            <person name="Ravi A."/>
            <person name="Getino M."/>
            <person name="Pursley I."/>
            <person name="Horton D.L."/>
            <person name="Alikhan N.F."/>
            <person name="Baker D."/>
            <person name="Gharbi K."/>
            <person name="Hall N."/>
            <person name="Watson M."/>
            <person name="Adriaenssens E.M."/>
            <person name="Foster-Nyarko E."/>
            <person name="Jarju S."/>
            <person name="Secka A."/>
            <person name="Antonio M."/>
            <person name="Oren A."/>
            <person name="Chaudhuri R.R."/>
            <person name="La Ragione R."/>
            <person name="Hildebrand F."/>
            <person name="Pallen M.J."/>
        </authorList>
    </citation>
    <scope>NUCLEOTIDE SEQUENCE</scope>
    <source>
        <strain evidence="3">ChiGjej2B2-19336</strain>
    </source>
</reference>
<proteinExistence type="predicted"/>